<evidence type="ECO:0000256" key="2">
    <source>
        <dbReference type="ARBA" id="ARBA00006529"/>
    </source>
</evidence>
<dbReference type="PANTHER" id="PTHR46716">
    <property type="entry name" value="MITOGEN-ACTIVATED PROTEIN KINASE KINASE KINASE 7"/>
    <property type="match status" value="1"/>
</dbReference>
<feature type="compositionally biased region" description="Basic and acidic residues" evidence="16">
    <location>
        <begin position="320"/>
        <end position="341"/>
    </location>
</feature>
<feature type="compositionally biased region" description="Pro residues" evidence="16">
    <location>
        <begin position="516"/>
        <end position="529"/>
    </location>
</feature>
<evidence type="ECO:0000256" key="9">
    <source>
        <dbReference type="ARBA" id="ARBA00022777"/>
    </source>
</evidence>
<dbReference type="AlphaFoldDB" id="A0A7M5XGW7"/>
<dbReference type="EC" id="2.7.11.25" evidence="3"/>
<dbReference type="InterPro" id="IPR017441">
    <property type="entry name" value="Protein_kinase_ATP_BS"/>
</dbReference>
<dbReference type="GO" id="GO:0046872">
    <property type="term" value="F:metal ion binding"/>
    <property type="evidence" value="ECO:0007669"/>
    <property type="project" value="UniProtKB-KW"/>
</dbReference>
<dbReference type="PRINTS" id="PR00109">
    <property type="entry name" value="TYRKINASE"/>
</dbReference>
<dbReference type="GO" id="GO:0004709">
    <property type="term" value="F:MAP kinase kinase kinase activity"/>
    <property type="evidence" value="ECO:0007669"/>
    <property type="project" value="UniProtKB-EC"/>
</dbReference>
<keyword evidence="11" id="KW-0460">Magnesium</keyword>
<keyword evidence="5" id="KW-0723">Serine/threonine-protein kinase</keyword>
<dbReference type="Gene3D" id="3.30.200.20">
    <property type="entry name" value="Phosphorylase Kinase, domain 1"/>
    <property type="match status" value="1"/>
</dbReference>
<comment type="cofactor">
    <cofactor evidence="1">
        <name>Mg(2+)</name>
        <dbReference type="ChEBI" id="CHEBI:18420"/>
    </cofactor>
</comment>
<evidence type="ECO:0000256" key="8">
    <source>
        <dbReference type="ARBA" id="ARBA00022741"/>
    </source>
</evidence>
<evidence type="ECO:0000259" key="17">
    <source>
        <dbReference type="PROSITE" id="PS50011"/>
    </source>
</evidence>
<evidence type="ECO:0000256" key="6">
    <source>
        <dbReference type="ARBA" id="ARBA00022679"/>
    </source>
</evidence>
<dbReference type="PROSITE" id="PS00107">
    <property type="entry name" value="PROTEIN_KINASE_ATP"/>
    <property type="match status" value="1"/>
</dbReference>
<keyword evidence="15" id="KW-0175">Coiled coil</keyword>
<evidence type="ECO:0000256" key="10">
    <source>
        <dbReference type="ARBA" id="ARBA00022840"/>
    </source>
</evidence>
<comment type="catalytic activity">
    <reaction evidence="13">
        <text>L-seryl-[protein] + ATP = O-phospho-L-seryl-[protein] + ADP + H(+)</text>
        <dbReference type="Rhea" id="RHEA:17989"/>
        <dbReference type="Rhea" id="RHEA-COMP:9863"/>
        <dbReference type="Rhea" id="RHEA-COMP:11604"/>
        <dbReference type="ChEBI" id="CHEBI:15378"/>
        <dbReference type="ChEBI" id="CHEBI:29999"/>
        <dbReference type="ChEBI" id="CHEBI:30616"/>
        <dbReference type="ChEBI" id="CHEBI:83421"/>
        <dbReference type="ChEBI" id="CHEBI:456216"/>
        <dbReference type="EC" id="2.7.11.25"/>
    </reaction>
</comment>
<evidence type="ECO:0000313" key="18">
    <source>
        <dbReference type="EnsemblMetazoa" id="CLYHEMP023344.1"/>
    </source>
</evidence>
<evidence type="ECO:0000256" key="14">
    <source>
        <dbReference type="PROSITE-ProRule" id="PRU10141"/>
    </source>
</evidence>
<keyword evidence="9" id="KW-0418">Kinase</keyword>
<evidence type="ECO:0000256" key="12">
    <source>
        <dbReference type="ARBA" id="ARBA00047559"/>
    </source>
</evidence>
<evidence type="ECO:0000256" key="4">
    <source>
        <dbReference type="ARBA" id="ARBA00017660"/>
    </source>
</evidence>
<feature type="region of interest" description="Disordered" evidence="16">
    <location>
        <begin position="509"/>
        <end position="538"/>
    </location>
</feature>
<dbReference type="PROSITE" id="PS00108">
    <property type="entry name" value="PROTEIN_KINASE_ST"/>
    <property type="match status" value="1"/>
</dbReference>
<dbReference type="GO" id="GO:0007254">
    <property type="term" value="P:JNK cascade"/>
    <property type="evidence" value="ECO:0007669"/>
    <property type="project" value="TreeGrafter"/>
</dbReference>
<dbReference type="Proteomes" id="UP000594262">
    <property type="component" value="Unplaced"/>
</dbReference>
<dbReference type="GO" id="GO:0009893">
    <property type="term" value="P:positive regulation of metabolic process"/>
    <property type="evidence" value="ECO:0007669"/>
    <property type="project" value="UniProtKB-ARBA"/>
</dbReference>
<dbReference type="SMART" id="SM00220">
    <property type="entry name" value="S_TKc"/>
    <property type="match status" value="1"/>
</dbReference>
<feature type="compositionally biased region" description="Acidic residues" evidence="16">
    <location>
        <begin position="299"/>
        <end position="314"/>
    </location>
</feature>
<feature type="region of interest" description="Disordered" evidence="16">
    <location>
        <begin position="296"/>
        <end position="354"/>
    </location>
</feature>
<feature type="binding site" evidence="14">
    <location>
        <position position="59"/>
    </location>
    <ligand>
        <name>ATP</name>
        <dbReference type="ChEBI" id="CHEBI:30616"/>
    </ligand>
</feature>
<accession>A0A7M5XGW7</accession>
<protein>
    <recommendedName>
        <fullName evidence="4">Mitogen-activated protein kinase kinase kinase 7</fullName>
        <ecNumber evidence="3">2.7.11.25</ecNumber>
    </recommendedName>
</protein>
<evidence type="ECO:0000313" key="19">
    <source>
        <dbReference type="Proteomes" id="UP000594262"/>
    </source>
</evidence>
<evidence type="ECO:0000256" key="11">
    <source>
        <dbReference type="ARBA" id="ARBA00022842"/>
    </source>
</evidence>
<dbReference type="GO" id="GO:0019899">
    <property type="term" value="F:enzyme binding"/>
    <property type="evidence" value="ECO:0007669"/>
    <property type="project" value="UniProtKB-ARBA"/>
</dbReference>
<evidence type="ECO:0000256" key="15">
    <source>
        <dbReference type="SAM" id="Coils"/>
    </source>
</evidence>
<feature type="region of interest" description="Disordered" evidence="16">
    <location>
        <begin position="406"/>
        <end position="437"/>
    </location>
</feature>
<evidence type="ECO:0000256" key="7">
    <source>
        <dbReference type="ARBA" id="ARBA00022723"/>
    </source>
</evidence>
<dbReference type="InterPro" id="IPR008271">
    <property type="entry name" value="Ser/Thr_kinase_AS"/>
</dbReference>
<dbReference type="GeneID" id="136806173"/>
<proteinExistence type="inferred from homology"/>
<comment type="similarity">
    <text evidence="2">Belongs to the protein kinase superfamily. STE Ser/Thr protein kinase family. MAP kinase kinase kinase subfamily.</text>
</comment>
<evidence type="ECO:0000256" key="5">
    <source>
        <dbReference type="ARBA" id="ARBA00022527"/>
    </source>
</evidence>
<evidence type="ECO:0000256" key="13">
    <source>
        <dbReference type="ARBA" id="ARBA00048329"/>
    </source>
</evidence>
<name>A0A7M5XGW7_9CNID</name>
<dbReference type="GO" id="GO:0043410">
    <property type="term" value="P:positive regulation of MAPK cascade"/>
    <property type="evidence" value="ECO:0007669"/>
    <property type="project" value="UniProtKB-ARBA"/>
</dbReference>
<keyword evidence="8 14" id="KW-0547">Nucleotide-binding</keyword>
<evidence type="ECO:0000256" key="1">
    <source>
        <dbReference type="ARBA" id="ARBA00001946"/>
    </source>
</evidence>
<dbReference type="RefSeq" id="XP_066918835.1">
    <property type="nucleotide sequence ID" value="XM_067062734.1"/>
</dbReference>
<dbReference type="InterPro" id="IPR001245">
    <property type="entry name" value="Ser-Thr/Tyr_kinase_cat_dom"/>
</dbReference>
<dbReference type="GO" id="GO:0005524">
    <property type="term" value="F:ATP binding"/>
    <property type="evidence" value="ECO:0007669"/>
    <property type="project" value="UniProtKB-UniRule"/>
</dbReference>
<feature type="domain" description="Protein kinase" evidence="17">
    <location>
        <begin position="32"/>
        <end position="289"/>
    </location>
</feature>
<comment type="catalytic activity">
    <reaction evidence="12">
        <text>L-threonyl-[protein] + ATP = O-phospho-L-threonyl-[protein] + ADP + H(+)</text>
        <dbReference type="Rhea" id="RHEA:46608"/>
        <dbReference type="Rhea" id="RHEA-COMP:11060"/>
        <dbReference type="Rhea" id="RHEA-COMP:11605"/>
        <dbReference type="ChEBI" id="CHEBI:15378"/>
        <dbReference type="ChEBI" id="CHEBI:30013"/>
        <dbReference type="ChEBI" id="CHEBI:30616"/>
        <dbReference type="ChEBI" id="CHEBI:61977"/>
        <dbReference type="ChEBI" id="CHEBI:456216"/>
        <dbReference type="EC" id="2.7.11.25"/>
    </reaction>
</comment>
<keyword evidence="19" id="KW-1185">Reference proteome</keyword>
<dbReference type="Pfam" id="PF07714">
    <property type="entry name" value="PK_Tyr_Ser-Thr"/>
    <property type="match status" value="1"/>
</dbReference>
<dbReference type="SUPFAM" id="SSF56112">
    <property type="entry name" value="Protein kinase-like (PK-like)"/>
    <property type="match status" value="1"/>
</dbReference>
<evidence type="ECO:0000256" key="3">
    <source>
        <dbReference type="ARBA" id="ARBA00012406"/>
    </source>
</evidence>
<feature type="coiled-coil region" evidence="15">
    <location>
        <begin position="584"/>
        <end position="621"/>
    </location>
</feature>
<keyword evidence="10 14" id="KW-0067">ATP-binding</keyword>
<dbReference type="PROSITE" id="PS50011">
    <property type="entry name" value="PROTEIN_KINASE_DOM"/>
    <property type="match status" value="1"/>
</dbReference>
<dbReference type="OrthoDB" id="10261027at2759"/>
<dbReference type="FunFam" id="1.10.510.10:FF:000143">
    <property type="entry name" value="Mitogen-activated protein kinase kinase kinase 7"/>
    <property type="match status" value="1"/>
</dbReference>
<dbReference type="Gene3D" id="1.10.510.10">
    <property type="entry name" value="Transferase(Phosphotransferase) domain 1"/>
    <property type="match status" value="1"/>
</dbReference>
<sequence>MAFNQHPGEVVDSLDEHHESVKLNNEIDYTTIELLKIVGRGAFGVVQKAKWREQIVAIKMIESGGKEFFDEVSNLSAVEHPNIIKLYGTTTSKKKCGLVMEYAECGSLYNLLHPDPPQPEIPYTFAHVMSWSLQCAKALNYLHQTKPRAIVHRDLKPPNMLLTEYGTLLKLCDFGTATAYHTEMTSNKGSASWMAPEVFEGTNYTERCDVYSFGIVLWEMLTRRKPFDEIGPPAFRIMWAVHSGTRPPPIKNIPKILETLMTSCWQKEEKLRPTFDKIEKFFQICNQFVSGGNEPLFEYADEGTETSGVSDEEPSGYHTNDPDQLKLTSKEKTGYDKEDTTPPHTGTGGARQRFSSSEITPDLHQPQYGQPTSSIHSLNQGFQNLLMVSPSSGQTTSVPSYVDTKQFSPGIPPYHHERSSSTESDQQPWYPAGGRPEGSHYDTFNTTPYAIPPLPTMPPSTRQQSMYDRRHSISPDSRHMNPGGYYIASPNSPHSSHNTPSPIPNDHYNPRMMGPGPVPSPFSPSPEMPPTQHLDQSPSSRIDYRLVPPELMPIPPIGSFPASVQMYENHMESLKTYIDLQKKIADVKGQKQRILRQIEEIDKEQKRNSRYLEEYLKLQDEKQSLLDLHRNIKMTLEKAKSTRTINNMPNNQISG</sequence>
<organism evidence="18 19">
    <name type="scientific">Clytia hemisphaerica</name>
    <dbReference type="NCBI Taxonomy" id="252671"/>
    <lineage>
        <taxon>Eukaryota</taxon>
        <taxon>Metazoa</taxon>
        <taxon>Cnidaria</taxon>
        <taxon>Hydrozoa</taxon>
        <taxon>Hydroidolina</taxon>
        <taxon>Leptothecata</taxon>
        <taxon>Obeliida</taxon>
        <taxon>Clytiidae</taxon>
        <taxon>Clytia</taxon>
    </lineage>
</organism>
<reference evidence="18" key="1">
    <citation type="submission" date="2021-01" db="UniProtKB">
        <authorList>
            <consortium name="EnsemblMetazoa"/>
        </authorList>
    </citation>
    <scope>IDENTIFICATION</scope>
</reference>
<dbReference type="GO" id="GO:0043123">
    <property type="term" value="P:positive regulation of canonical NF-kappaB signal transduction"/>
    <property type="evidence" value="ECO:0007669"/>
    <property type="project" value="TreeGrafter"/>
</dbReference>
<keyword evidence="7" id="KW-0479">Metal-binding</keyword>
<dbReference type="PANTHER" id="PTHR46716:SF1">
    <property type="entry name" value="MITOGEN-ACTIVATED PROTEIN KINASE KINASE KINASE 7"/>
    <property type="match status" value="1"/>
</dbReference>
<dbReference type="GO" id="GO:0006955">
    <property type="term" value="P:immune response"/>
    <property type="evidence" value="ECO:0007669"/>
    <property type="project" value="TreeGrafter"/>
</dbReference>
<dbReference type="InterPro" id="IPR000719">
    <property type="entry name" value="Prot_kinase_dom"/>
</dbReference>
<keyword evidence="6" id="KW-0808">Transferase</keyword>
<dbReference type="EnsemblMetazoa" id="CLYHEMT023344.1">
    <property type="protein sequence ID" value="CLYHEMP023344.1"/>
    <property type="gene ID" value="CLYHEMG023344"/>
</dbReference>
<dbReference type="InterPro" id="IPR011009">
    <property type="entry name" value="Kinase-like_dom_sf"/>
</dbReference>
<evidence type="ECO:0000256" key="16">
    <source>
        <dbReference type="SAM" id="MobiDB-lite"/>
    </source>
</evidence>